<accession>A0A3Q9G2W6</accession>
<dbReference type="SUPFAM" id="SSF56784">
    <property type="entry name" value="HAD-like"/>
    <property type="match status" value="2"/>
</dbReference>
<feature type="compositionally biased region" description="Polar residues" evidence="1">
    <location>
        <begin position="301"/>
        <end position="318"/>
    </location>
</feature>
<feature type="region of interest" description="Disordered" evidence="1">
    <location>
        <begin position="258"/>
        <end position="318"/>
    </location>
</feature>
<feature type="compositionally biased region" description="Low complexity" evidence="1">
    <location>
        <begin position="262"/>
        <end position="295"/>
    </location>
</feature>
<evidence type="ECO:0000313" key="3">
    <source>
        <dbReference type="Proteomes" id="UP000280344"/>
    </source>
</evidence>
<evidence type="ECO:0000256" key="1">
    <source>
        <dbReference type="SAM" id="MobiDB-lite"/>
    </source>
</evidence>
<evidence type="ECO:0000313" key="2">
    <source>
        <dbReference type="EMBL" id="AZQ76153.1"/>
    </source>
</evidence>
<dbReference type="KEGG" id="flh:EJ997_01230"/>
<dbReference type="Pfam" id="PF00702">
    <property type="entry name" value="Hydrolase"/>
    <property type="match status" value="2"/>
</dbReference>
<dbReference type="SFLD" id="SFLDS00003">
    <property type="entry name" value="Haloacid_Dehalogenase"/>
    <property type="match status" value="2"/>
</dbReference>
<dbReference type="PANTHER" id="PTHR43434:SF1">
    <property type="entry name" value="PHOSPHOGLYCOLATE PHOSPHATASE"/>
    <property type="match status" value="1"/>
</dbReference>
<organism evidence="2 3">
    <name type="scientific">Flaviflexus ciconiae</name>
    <dbReference type="NCBI Taxonomy" id="2496867"/>
    <lineage>
        <taxon>Bacteria</taxon>
        <taxon>Bacillati</taxon>
        <taxon>Actinomycetota</taxon>
        <taxon>Actinomycetes</taxon>
        <taxon>Actinomycetales</taxon>
        <taxon>Actinomycetaceae</taxon>
        <taxon>Flaviflexus</taxon>
    </lineage>
</organism>
<dbReference type="InterPro" id="IPR006439">
    <property type="entry name" value="HAD-SF_hydro_IA"/>
</dbReference>
<dbReference type="EMBL" id="CP034593">
    <property type="protein sequence ID" value="AZQ76153.1"/>
    <property type="molecule type" value="Genomic_DNA"/>
</dbReference>
<dbReference type="NCBIfam" id="TIGR01549">
    <property type="entry name" value="HAD-SF-IA-v1"/>
    <property type="match status" value="1"/>
</dbReference>
<dbReference type="Proteomes" id="UP000280344">
    <property type="component" value="Chromosome"/>
</dbReference>
<protein>
    <submittedName>
        <fullName evidence="2">HAD family hydrolase</fullName>
    </submittedName>
</protein>
<dbReference type="PANTHER" id="PTHR43434">
    <property type="entry name" value="PHOSPHOGLYCOLATE PHOSPHATASE"/>
    <property type="match status" value="1"/>
</dbReference>
<sequence length="590" mass="63645">MALTHRPHGLLLDFGGVIFETHKRPDGLKDVARHVREMLLRGGYDLSEDELARELEAGRTGLKHWKHSSSRRPYPTEIDAREVVGEFLFSRLPEGPRRLLIAEATELLATISMTMSDHIVRPGIPELLEFCKANEIPLGIVSNAHAGLAHRRILAEHDLDSYFGVQVYSDEVGIRKPHPGMIAQAADALHVDVDKCWYVGDTQDRDVVAGSAAGVAGLILTRSKHTDNPPFYVRETPDAVFDDPRGLLDALINATEQMDPYSSRGTSTTSQQSSSESQQAPAASQPAPTSSQPGSVLLPTGASSKSDPASSHQTSGSLTTNVFGSRAALLIDHGGVISTSTPNPEAVNEVAEDIASRIPLLPGDVVTASEVREAIDSARAVHKKLKTAWNEAFLAGSRTDIPEQQPTEFWATVNEFLGVVNAAWFRAEAHDLTVRFARAKTSRTLRPGIPELFQTCRENGMAIIVVSNTISGRTVRSECERHGLTIDAFVCSDEIGVRKPSAPIFEEALAIASADPKNSWFLGDKPVNDATGARRAGIANRALIRGGSTPDNVLDNALSDGTATLVVDTPQQLSAAIIHSLAKEDHVHNV</sequence>
<dbReference type="GO" id="GO:0006281">
    <property type="term" value="P:DNA repair"/>
    <property type="evidence" value="ECO:0007669"/>
    <property type="project" value="TreeGrafter"/>
</dbReference>
<dbReference type="OrthoDB" id="4954868at2"/>
<reference evidence="2 3" key="1">
    <citation type="submission" date="2018-12" db="EMBL/GenBank/DDBJ databases">
        <title>Complete genome sequence of Flaviflexus sp. H23T48.</title>
        <authorList>
            <person name="Bae J.-W."/>
            <person name="Lee J.-Y."/>
        </authorList>
    </citation>
    <scope>NUCLEOTIDE SEQUENCE [LARGE SCALE GENOMIC DNA]</scope>
    <source>
        <strain evidence="2 3">H23T48</strain>
    </source>
</reference>
<dbReference type="AlphaFoldDB" id="A0A3Q9G2W6"/>
<dbReference type="GO" id="GO:0008967">
    <property type="term" value="F:phosphoglycolate phosphatase activity"/>
    <property type="evidence" value="ECO:0007669"/>
    <property type="project" value="TreeGrafter"/>
</dbReference>
<gene>
    <name evidence="2" type="ORF">EJ997_01230</name>
</gene>
<dbReference type="SFLD" id="SFLDG01129">
    <property type="entry name" value="C1.5:_HAD__Beta-PGM__Phosphata"/>
    <property type="match status" value="2"/>
</dbReference>
<dbReference type="InterPro" id="IPR023214">
    <property type="entry name" value="HAD_sf"/>
</dbReference>
<name>A0A3Q9G2W6_9ACTO</name>
<dbReference type="InterPro" id="IPR050155">
    <property type="entry name" value="HAD-like_hydrolase_sf"/>
</dbReference>
<dbReference type="InterPro" id="IPR036412">
    <property type="entry name" value="HAD-like_sf"/>
</dbReference>
<proteinExistence type="predicted"/>
<dbReference type="Gene3D" id="3.40.50.1000">
    <property type="entry name" value="HAD superfamily/HAD-like"/>
    <property type="match status" value="2"/>
</dbReference>
<keyword evidence="2" id="KW-0378">Hydrolase</keyword>
<dbReference type="RefSeq" id="WP_126702962.1">
    <property type="nucleotide sequence ID" value="NZ_CP034593.1"/>
</dbReference>
<dbReference type="GO" id="GO:0005829">
    <property type="term" value="C:cytosol"/>
    <property type="evidence" value="ECO:0007669"/>
    <property type="project" value="TreeGrafter"/>
</dbReference>
<keyword evidence="3" id="KW-1185">Reference proteome</keyword>